<name>A0AAW4ITC9_9GAMM</name>
<reference evidence="2 3" key="1">
    <citation type="submission" date="2021-03" db="EMBL/GenBank/DDBJ databases">
        <authorList>
            <person name="Shang D.-D."/>
            <person name="Du Z.-J."/>
            <person name="Chen G.-J."/>
        </authorList>
    </citation>
    <scope>NUCLEOTIDE SEQUENCE [LARGE SCALE GENOMIC DNA]</scope>
    <source>
        <strain evidence="2 3">F2608</strain>
    </source>
</reference>
<dbReference type="PANTHER" id="PTHR38767:SF1">
    <property type="entry name" value="DNA POLYMERASE III SUBUNIT CHI"/>
    <property type="match status" value="1"/>
</dbReference>
<dbReference type="PANTHER" id="PTHR38767">
    <property type="entry name" value="DNA POLYMERASE III SUBUNIT CHI"/>
    <property type="match status" value="1"/>
</dbReference>
<dbReference type="SUPFAM" id="SSF102400">
    <property type="entry name" value="DNA polymerase III chi subunit"/>
    <property type="match status" value="1"/>
</dbReference>
<dbReference type="AlphaFoldDB" id="A0AAW4ITC9"/>
<evidence type="ECO:0000256" key="1">
    <source>
        <dbReference type="SAM" id="MobiDB-lite"/>
    </source>
</evidence>
<protein>
    <submittedName>
        <fullName evidence="2">DNA polymerase III subunit chi</fullName>
    </submittedName>
</protein>
<dbReference type="InterPro" id="IPR036768">
    <property type="entry name" value="PolIII_chi_sf"/>
</dbReference>
<dbReference type="GO" id="GO:0006260">
    <property type="term" value="P:DNA replication"/>
    <property type="evidence" value="ECO:0007669"/>
    <property type="project" value="InterPro"/>
</dbReference>
<evidence type="ECO:0000313" key="2">
    <source>
        <dbReference type="EMBL" id="MBO1516058.1"/>
    </source>
</evidence>
<dbReference type="GO" id="GO:0032298">
    <property type="term" value="P:positive regulation of DNA-templated DNA replication initiation"/>
    <property type="evidence" value="ECO:0007669"/>
    <property type="project" value="TreeGrafter"/>
</dbReference>
<dbReference type="Pfam" id="PF04364">
    <property type="entry name" value="DNA_pol3_chi"/>
    <property type="match status" value="1"/>
</dbReference>
<feature type="region of interest" description="Disordered" evidence="1">
    <location>
        <begin position="67"/>
        <end position="88"/>
    </location>
</feature>
<evidence type="ECO:0000313" key="3">
    <source>
        <dbReference type="Proteomes" id="UP000664161"/>
    </source>
</evidence>
<sequence>MNVSFYVLSERKAQEILGFICQLTQTALNKSSQSLLILSQDEALLSSLDEALWTHDATSFIPHQRLLGRDPHSIEPDTMEPDAAKPDTSDIEEAVSAPVMLGSYMPADFSGIVLNTTLQPVSDFIAATSPAKPTRILELIKPDAKSMQEGRHKYKHYKQLGYELTHYKV</sequence>
<dbReference type="Proteomes" id="UP000664161">
    <property type="component" value="Unassembled WGS sequence"/>
</dbReference>
<dbReference type="EMBL" id="JAGBKN010000002">
    <property type="protein sequence ID" value="MBO1516058.1"/>
    <property type="molecule type" value="Genomic_DNA"/>
</dbReference>
<dbReference type="GO" id="GO:0003677">
    <property type="term" value="F:DNA binding"/>
    <property type="evidence" value="ECO:0007669"/>
    <property type="project" value="InterPro"/>
</dbReference>
<accession>A0AAW4ITC9</accession>
<dbReference type="Gene3D" id="3.40.50.10110">
    <property type="entry name" value="DNA polymerase III subunit chi"/>
    <property type="match status" value="1"/>
</dbReference>
<dbReference type="GO" id="GO:0003887">
    <property type="term" value="F:DNA-directed DNA polymerase activity"/>
    <property type="evidence" value="ECO:0007669"/>
    <property type="project" value="InterPro"/>
</dbReference>
<dbReference type="InterPro" id="IPR007459">
    <property type="entry name" value="DNA_pol3_chi"/>
</dbReference>
<comment type="caution">
    <text evidence="2">The sequence shown here is derived from an EMBL/GenBank/DDBJ whole genome shotgun (WGS) entry which is preliminary data.</text>
</comment>
<keyword evidence="3" id="KW-1185">Reference proteome</keyword>
<proteinExistence type="predicted"/>
<gene>
    <name evidence="2" type="ORF">J3491_01755</name>
</gene>
<organism evidence="2 3">
    <name type="scientific">Psychrobacter halodurans</name>
    <dbReference type="NCBI Taxonomy" id="2818439"/>
    <lineage>
        <taxon>Bacteria</taxon>
        <taxon>Pseudomonadati</taxon>
        <taxon>Pseudomonadota</taxon>
        <taxon>Gammaproteobacteria</taxon>
        <taxon>Moraxellales</taxon>
        <taxon>Moraxellaceae</taxon>
        <taxon>Psychrobacter</taxon>
    </lineage>
</organism>
<dbReference type="RefSeq" id="WP_207968999.1">
    <property type="nucleotide sequence ID" value="NZ_JAGBKN010000002.1"/>
</dbReference>